<reference evidence="2" key="1">
    <citation type="journal article" date="2015" name="Nature">
        <title>Complex archaea that bridge the gap between prokaryotes and eukaryotes.</title>
        <authorList>
            <person name="Spang A."/>
            <person name="Saw J.H."/>
            <person name="Jorgensen S.L."/>
            <person name="Zaremba-Niedzwiedzka K."/>
            <person name="Martijn J."/>
            <person name="Lind A.E."/>
            <person name="van Eijk R."/>
            <person name="Schleper C."/>
            <person name="Guy L."/>
            <person name="Ettema T.J."/>
        </authorList>
    </citation>
    <scope>NUCLEOTIDE SEQUENCE</scope>
</reference>
<evidence type="ECO:0000313" key="2">
    <source>
        <dbReference type="EMBL" id="KKK77076.1"/>
    </source>
</evidence>
<feature type="region of interest" description="Disordered" evidence="1">
    <location>
        <begin position="235"/>
        <end position="257"/>
    </location>
</feature>
<protein>
    <submittedName>
        <fullName evidence="2">Uncharacterized protein</fullName>
    </submittedName>
</protein>
<gene>
    <name evidence="2" type="ORF">LCGC14_2857260</name>
</gene>
<dbReference type="AlphaFoldDB" id="A0A0F9AXM9"/>
<dbReference type="EMBL" id="LAZR01055129">
    <property type="protein sequence ID" value="KKK77076.1"/>
    <property type="molecule type" value="Genomic_DNA"/>
</dbReference>
<feature type="non-terminal residue" evidence="2">
    <location>
        <position position="1"/>
    </location>
</feature>
<organism evidence="2">
    <name type="scientific">marine sediment metagenome</name>
    <dbReference type="NCBI Taxonomy" id="412755"/>
    <lineage>
        <taxon>unclassified sequences</taxon>
        <taxon>metagenomes</taxon>
        <taxon>ecological metagenomes</taxon>
    </lineage>
</organism>
<sequence length="257" mass="28437">PNSATATITGEAPDLETTKGPRQNVNLKVGESIISLPPNPLDVGMLNLLQMVSDDMQRSTAPRILFGEVPSDISFATYNAGVQAASRTIIPHKEVSEDALVEMFTQKLMWSQHAKEDLVAFISTKSADGEEGREKYTLDHREFDINTIDMQVELKADIPIDRQARVNTAAQLYTTLPVSARYALEQTGITDAKQQMEEREQEDINSVAIQNTASSLSAEFMNELRETVRQEVLAQVQQEMQNEQSQQNGSQGAPQGQ</sequence>
<evidence type="ECO:0000256" key="1">
    <source>
        <dbReference type="SAM" id="MobiDB-lite"/>
    </source>
</evidence>
<proteinExistence type="predicted"/>
<name>A0A0F9AXM9_9ZZZZ</name>
<accession>A0A0F9AXM9</accession>
<comment type="caution">
    <text evidence="2">The sequence shown here is derived from an EMBL/GenBank/DDBJ whole genome shotgun (WGS) entry which is preliminary data.</text>
</comment>
<feature type="region of interest" description="Disordered" evidence="1">
    <location>
        <begin position="1"/>
        <end position="21"/>
    </location>
</feature>